<proteinExistence type="predicted"/>
<accession>A0ACC1AS03</accession>
<dbReference type="EMBL" id="CM047904">
    <property type="protein sequence ID" value="KAJ0089456.1"/>
    <property type="molecule type" value="Genomic_DNA"/>
</dbReference>
<evidence type="ECO:0000313" key="1">
    <source>
        <dbReference type="EMBL" id="KAJ0089456.1"/>
    </source>
</evidence>
<sequence length="354" mass="40136">MIQNLRWRFSQNSTKGLQRSGMGCHQTSQKLAKLAKFLGNKLSNVWRVDGDVMGVVAIEILIYGCGCISARGGVAKRTSVFDDPTLEIQELTALVKQDISALNSALVDLQFLSNSQNESGNISSDTTTHSTTVVDNLKNRLMGTTKEFKEVPTMWIRCTIRSLERNLKVHENRRQLFSSTASKESTNPFIRQRPLASRSAAEASTTPPPPPWANANQQMGNLSHYCSSSIINNNSSWRLHYKTATCRVELKPFIMWNQLSMNWVTFLHNWQAWYHGKERLQSGLTRTWTIHYQMWKERRTNWPDVHESSAQGEMCTRVAHRGRCAWVLVGAKDRVVVGVVQRQVVLVADDRESG</sequence>
<evidence type="ECO:0000313" key="2">
    <source>
        <dbReference type="Proteomes" id="UP001164250"/>
    </source>
</evidence>
<organism evidence="1 2">
    <name type="scientific">Pistacia atlantica</name>
    <dbReference type="NCBI Taxonomy" id="434234"/>
    <lineage>
        <taxon>Eukaryota</taxon>
        <taxon>Viridiplantae</taxon>
        <taxon>Streptophyta</taxon>
        <taxon>Embryophyta</taxon>
        <taxon>Tracheophyta</taxon>
        <taxon>Spermatophyta</taxon>
        <taxon>Magnoliopsida</taxon>
        <taxon>eudicotyledons</taxon>
        <taxon>Gunneridae</taxon>
        <taxon>Pentapetalae</taxon>
        <taxon>rosids</taxon>
        <taxon>malvids</taxon>
        <taxon>Sapindales</taxon>
        <taxon>Anacardiaceae</taxon>
        <taxon>Pistacia</taxon>
    </lineage>
</organism>
<reference evidence="2" key="1">
    <citation type="journal article" date="2023" name="G3 (Bethesda)">
        <title>Genome assembly and association tests identify interacting loci associated with vigor, precocity, and sex in interspecific pistachio rootstocks.</title>
        <authorList>
            <person name="Palmer W."/>
            <person name="Jacygrad E."/>
            <person name="Sagayaradj S."/>
            <person name="Cavanaugh K."/>
            <person name="Han R."/>
            <person name="Bertier L."/>
            <person name="Beede B."/>
            <person name="Kafkas S."/>
            <person name="Golino D."/>
            <person name="Preece J."/>
            <person name="Michelmore R."/>
        </authorList>
    </citation>
    <scope>NUCLEOTIDE SEQUENCE [LARGE SCALE GENOMIC DNA]</scope>
</reference>
<comment type="caution">
    <text evidence="1">The sequence shown here is derived from an EMBL/GenBank/DDBJ whole genome shotgun (WGS) entry which is preliminary data.</text>
</comment>
<gene>
    <name evidence="1" type="ORF">Patl1_13184</name>
</gene>
<name>A0ACC1AS03_9ROSI</name>
<protein>
    <submittedName>
        <fullName evidence="1">Uncharacterized protein</fullName>
    </submittedName>
</protein>
<keyword evidence="2" id="KW-1185">Reference proteome</keyword>
<dbReference type="Proteomes" id="UP001164250">
    <property type="component" value="Chromosome 8"/>
</dbReference>